<name>A0A840PH91_9ACTN</name>
<gene>
    <name evidence="1" type="ORF">HNP84_006943</name>
</gene>
<reference evidence="1 2" key="1">
    <citation type="submission" date="2020-08" db="EMBL/GenBank/DDBJ databases">
        <title>Genomic Encyclopedia of Type Strains, Phase IV (KMG-IV): sequencing the most valuable type-strain genomes for metagenomic binning, comparative biology and taxonomic classification.</title>
        <authorList>
            <person name="Goeker M."/>
        </authorList>
    </citation>
    <scope>NUCLEOTIDE SEQUENCE [LARGE SCALE GENOMIC DNA]</scope>
    <source>
        <strain evidence="1 2">DSM 45615</strain>
    </source>
</reference>
<sequence>MLEKGEYVSFANCWLPYYIGGVIGERSALLPQSPDGLRERFALDVRAGQEVLAIDRTQPPSGPTTVPLGVAQFPGDLPSVRAFAEHAHSNILTWNRYDRGRSLRLPRAPDLLVADIRGFFAKVVHDRLASGGGERTLKM</sequence>
<dbReference type="EMBL" id="JACHGN010000017">
    <property type="protein sequence ID" value="MBB5137191.1"/>
    <property type="molecule type" value="Genomic_DNA"/>
</dbReference>
<accession>A0A840PH91</accession>
<protein>
    <submittedName>
        <fullName evidence="1">Uncharacterized protein</fullName>
    </submittedName>
</protein>
<organism evidence="1 2">
    <name type="scientific">Thermocatellispora tengchongensis</name>
    <dbReference type="NCBI Taxonomy" id="1073253"/>
    <lineage>
        <taxon>Bacteria</taxon>
        <taxon>Bacillati</taxon>
        <taxon>Actinomycetota</taxon>
        <taxon>Actinomycetes</taxon>
        <taxon>Streptosporangiales</taxon>
        <taxon>Streptosporangiaceae</taxon>
        <taxon>Thermocatellispora</taxon>
    </lineage>
</organism>
<evidence type="ECO:0000313" key="2">
    <source>
        <dbReference type="Proteomes" id="UP000578449"/>
    </source>
</evidence>
<keyword evidence="2" id="KW-1185">Reference proteome</keyword>
<dbReference type="InterPro" id="IPR036188">
    <property type="entry name" value="FAD/NAD-bd_sf"/>
</dbReference>
<dbReference type="Gene3D" id="3.50.50.60">
    <property type="entry name" value="FAD/NAD(P)-binding domain"/>
    <property type="match status" value="1"/>
</dbReference>
<evidence type="ECO:0000313" key="1">
    <source>
        <dbReference type="EMBL" id="MBB5137191.1"/>
    </source>
</evidence>
<dbReference type="Proteomes" id="UP000578449">
    <property type="component" value="Unassembled WGS sequence"/>
</dbReference>
<proteinExistence type="predicted"/>
<comment type="caution">
    <text evidence="1">The sequence shown here is derived from an EMBL/GenBank/DDBJ whole genome shotgun (WGS) entry which is preliminary data.</text>
</comment>
<dbReference type="RefSeq" id="WP_185054139.1">
    <property type="nucleotide sequence ID" value="NZ_BAABIX010000078.1"/>
</dbReference>
<dbReference type="AlphaFoldDB" id="A0A840PH91"/>